<name>A0ABU7RL29_9ACTN</name>
<feature type="signal peptide" evidence="4">
    <location>
        <begin position="1"/>
        <end position="27"/>
    </location>
</feature>
<organism evidence="5 6">
    <name type="scientific">Plantactinospora sonchi</name>
    <dbReference type="NCBI Taxonomy" id="1544735"/>
    <lineage>
        <taxon>Bacteria</taxon>
        <taxon>Bacillati</taxon>
        <taxon>Actinomycetota</taxon>
        <taxon>Actinomycetes</taxon>
        <taxon>Micromonosporales</taxon>
        <taxon>Micromonosporaceae</taxon>
        <taxon>Plantactinospora</taxon>
    </lineage>
</organism>
<dbReference type="Gene3D" id="3.40.50.1820">
    <property type="entry name" value="alpha/beta hydrolase"/>
    <property type="match status" value="1"/>
</dbReference>
<dbReference type="RefSeq" id="WP_331212236.1">
    <property type="nucleotide sequence ID" value="NZ_JAZGQK010000001.1"/>
</dbReference>
<accession>A0ABU7RL29</accession>
<dbReference type="GO" id="GO:0016787">
    <property type="term" value="F:hydrolase activity"/>
    <property type="evidence" value="ECO:0007669"/>
    <property type="project" value="UniProtKB-KW"/>
</dbReference>
<evidence type="ECO:0000313" key="5">
    <source>
        <dbReference type="EMBL" id="MEE6257149.1"/>
    </source>
</evidence>
<dbReference type="Pfam" id="PF03403">
    <property type="entry name" value="PAF-AH_p_II"/>
    <property type="match status" value="1"/>
</dbReference>
<dbReference type="Proteomes" id="UP001332243">
    <property type="component" value="Unassembled WGS sequence"/>
</dbReference>
<dbReference type="InterPro" id="IPR029058">
    <property type="entry name" value="AB_hydrolase_fold"/>
</dbReference>
<proteinExistence type="predicted"/>
<protein>
    <submittedName>
        <fullName evidence="5">Alpha/beta hydrolase</fullName>
    </submittedName>
</protein>
<keyword evidence="6" id="KW-1185">Reference proteome</keyword>
<reference evidence="5 6" key="1">
    <citation type="submission" date="2024-01" db="EMBL/GenBank/DDBJ databases">
        <title>Genome insights into Plantactinospora sonchi sp. nov.</title>
        <authorList>
            <person name="Wang L."/>
        </authorList>
    </citation>
    <scope>NUCLEOTIDE SEQUENCE [LARGE SCALE GENOMIC DNA]</scope>
    <source>
        <strain evidence="5 6">NEAU-QY2</strain>
    </source>
</reference>
<keyword evidence="4" id="KW-0732">Signal</keyword>
<feature type="chain" id="PRO_5045925869" evidence="4">
    <location>
        <begin position="28"/>
        <end position="313"/>
    </location>
</feature>
<evidence type="ECO:0000256" key="4">
    <source>
        <dbReference type="SAM" id="SignalP"/>
    </source>
</evidence>
<comment type="caution">
    <text evidence="5">The sequence shown here is derived from an EMBL/GenBank/DDBJ whole genome shotgun (WGS) entry which is preliminary data.</text>
</comment>
<dbReference type="PROSITE" id="PS51257">
    <property type="entry name" value="PROKAR_LIPOPROTEIN"/>
    <property type="match status" value="1"/>
</dbReference>
<keyword evidence="2" id="KW-0442">Lipid degradation</keyword>
<keyword evidence="1 5" id="KW-0378">Hydrolase</keyword>
<evidence type="ECO:0000313" key="6">
    <source>
        <dbReference type="Proteomes" id="UP001332243"/>
    </source>
</evidence>
<dbReference type="EMBL" id="JAZGQK010000001">
    <property type="protein sequence ID" value="MEE6257149.1"/>
    <property type="molecule type" value="Genomic_DNA"/>
</dbReference>
<dbReference type="PANTHER" id="PTHR10272">
    <property type="entry name" value="PLATELET-ACTIVATING FACTOR ACETYLHYDROLASE"/>
    <property type="match status" value="1"/>
</dbReference>
<evidence type="ECO:0000256" key="1">
    <source>
        <dbReference type="ARBA" id="ARBA00022801"/>
    </source>
</evidence>
<keyword evidence="3" id="KW-0443">Lipid metabolism</keyword>
<evidence type="ECO:0000256" key="3">
    <source>
        <dbReference type="ARBA" id="ARBA00023098"/>
    </source>
</evidence>
<sequence length="313" mass="32696">MRVHPLVAGLTALLMSIALTACGWAVAAPAPMALPGAAPDRTYAVGVRTLDLGRGTARPLPVTVWYPARSAPPTGSGTPTLVPDAEVASGRFPVVLFSHGLHSLPEMHAPLTTRWAAAGFVVAAPAYPGTKARTPRFDRADIRRQPSDAWRALDELQLLDRQAGDRFAGHLALDRIGAAGHSAGGYTTAGLFTPGHPESLRGGIVIAGAGMPGASYGGPAAPQLFLHGDADSVVPLTRGRGAYQQVPWPKAFVTLPGRGHGEFLTPGRPGFDRTVAVTTEFLRWTLYGDRGALAALRADARSPGQAEFTDLLG</sequence>
<gene>
    <name evidence="5" type="ORF">V1633_01430</name>
</gene>
<dbReference type="PANTHER" id="PTHR10272:SF0">
    <property type="entry name" value="PLATELET-ACTIVATING FACTOR ACETYLHYDROLASE"/>
    <property type="match status" value="1"/>
</dbReference>
<dbReference type="SUPFAM" id="SSF53474">
    <property type="entry name" value="alpha/beta-Hydrolases"/>
    <property type="match status" value="1"/>
</dbReference>
<evidence type="ECO:0000256" key="2">
    <source>
        <dbReference type="ARBA" id="ARBA00022963"/>
    </source>
</evidence>